<accession>A0A8S1E9U5</accession>
<dbReference type="InterPro" id="IPR055352">
    <property type="entry name" value="CCD_aECM"/>
</dbReference>
<name>A0A8S1E9U5_9PELO</name>
<dbReference type="OrthoDB" id="5861617at2759"/>
<reference evidence="2 3" key="1">
    <citation type="submission" date="2020-04" db="EMBL/GenBank/DDBJ databases">
        <authorList>
            <person name="Laetsch R D."/>
            <person name="Stevens L."/>
            <person name="Kumar S."/>
            <person name="Blaxter L. M."/>
        </authorList>
    </citation>
    <scope>NUCLEOTIDE SEQUENCE [LARGE SCALE GENOMIC DNA]</scope>
</reference>
<proteinExistence type="predicted"/>
<dbReference type="Pfam" id="PF23626">
    <property type="entry name" value="CCD_aECM"/>
    <property type="match status" value="1"/>
</dbReference>
<evidence type="ECO:0000313" key="3">
    <source>
        <dbReference type="Proteomes" id="UP000494206"/>
    </source>
</evidence>
<gene>
    <name evidence="2" type="ORF">CBOVIS_LOCUS3476</name>
</gene>
<evidence type="ECO:0000313" key="2">
    <source>
        <dbReference type="EMBL" id="CAB3400567.1"/>
    </source>
</evidence>
<protein>
    <recommendedName>
        <fullName evidence="1">aECM cysteine-cradle domain-containing protein</fullName>
    </recommendedName>
</protein>
<keyword evidence="3" id="KW-1185">Reference proteome</keyword>
<dbReference type="PANTHER" id="PTHR37435:SF4">
    <property type="entry name" value="GROUND-LIKE DOMAIN-CONTAINING PROTEIN"/>
    <property type="match status" value="1"/>
</dbReference>
<comment type="caution">
    <text evidence="2">The sequence shown here is derived from an EMBL/GenBank/DDBJ whole genome shotgun (WGS) entry which is preliminary data.</text>
</comment>
<feature type="domain" description="aECM cysteine-cradle" evidence="1">
    <location>
        <begin position="194"/>
        <end position="243"/>
    </location>
</feature>
<dbReference type="Proteomes" id="UP000494206">
    <property type="component" value="Unassembled WGS sequence"/>
</dbReference>
<organism evidence="2 3">
    <name type="scientific">Caenorhabditis bovis</name>
    <dbReference type="NCBI Taxonomy" id="2654633"/>
    <lineage>
        <taxon>Eukaryota</taxon>
        <taxon>Metazoa</taxon>
        <taxon>Ecdysozoa</taxon>
        <taxon>Nematoda</taxon>
        <taxon>Chromadorea</taxon>
        <taxon>Rhabditida</taxon>
        <taxon>Rhabditina</taxon>
        <taxon>Rhabditomorpha</taxon>
        <taxon>Rhabditoidea</taxon>
        <taxon>Rhabditidae</taxon>
        <taxon>Peloderinae</taxon>
        <taxon>Caenorhabditis</taxon>
    </lineage>
</organism>
<evidence type="ECO:0000259" key="1">
    <source>
        <dbReference type="Pfam" id="PF23626"/>
    </source>
</evidence>
<dbReference type="PANTHER" id="PTHR37435">
    <property type="entry name" value="PROTEIN CBG14344"/>
    <property type="match status" value="1"/>
</dbReference>
<dbReference type="EMBL" id="CADEPM010000002">
    <property type="protein sequence ID" value="CAB3400567.1"/>
    <property type="molecule type" value="Genomic_DNA"/>
</dbReference>
<dbReference type="AlphaFoldDB" id="A0A8S1E9U5"/>
<sequence length="255" mass="28477">MEYLKTNWLQEVELVTIPEVVTTPSTPEPAKTVAPVIEKQQPKLTTTATPKTQKLLFTLPPSQPIKQEESYLGGWNEEPNINSQLPLADKTPDADDKSFAVLPEFIDSNDEAAVREYYRNYYEDWYKRHNEAMLTARRIQIEPTTPAAPRKISIKLGQKRNIESSIDSSPVETISAATTQFGNPVSNPSKEQLDKVCTYVTSISKSFGIKDVVTFAKNNCSLIKGFHPQATCAQVQNVMEYCSTGIYVNTPSAVQ</sequence>